<protein>
    <recommendedName>
        <fullName evidence="4">DUF3551 domain-containing protein</fullName>
    </recommendedName>
</protein>
<dbReference type="EMBL" id="RQHW01000079">
    <property type="protein sequence ID" value="TGN17095.1"/>
    <property type="molecule type" value="Genomic_DNA"/>
</dbReference>
<reference evidence="2" key="1">
    <citation type="journal article" date="2019" name="PLoS Negl. Trop. Dis.">
        <title>Revisiting the worldwide diversity of Leptospira species in the environment.</title>
        <authorList>
            <person name="Vincent A.T."/>
            <person name="Schiettekatte O."/>
            <person name="Bourhy P."/>
            <person name="Veyrier F.J."/>
            <person name="Picardeau M."/>
        </authorList>
    </citation>
    <scope>NUCLEOTIDE SEQUENCE [LARGE SCALE GENOMIC DNA]</scope>
    <source>
        <strain evidence="2">201300427</strain>
    </source>
</reference>
<sequence length="97" mass="11014">MNPFRFPIFFYLILVSFVLSGTVFAQETPTPQETFIQDKMECHSIPTEIDGLEFEKSLKCITKDSICYVIRGVGLSCVPRNGKYSESLPNLNPSPKY</sequence>
<dbReference type="OrthoDB" id="331523at2"/>
<name>A0A4R9LTN7_9LEPT</name>
<evidence type="ECO:0000256" key="1">
    <source>
        <dbReference type="SAM" id="SignalP"/>
    </source>
</evidence>
<evidence type="ECO:0000313" key="2">
    <source>
        <dbReference type="EMBL" id="TGN17095.1"/>
    </source>
</evidence>
<feature type="signal peptide" evidence="1">
    <location>
        <begin position="1"/>
        <end position="25"/>
    </location>
</feature>
<dbReference type="Proteomes" id="UP000298058">
    <property type="component" value="Unassembled WGS sequence"/>
</dbReference>
<keyword evidence="1" id="KW-0732">Signal</keyword>
<dbReference type="AlphaFoldDB" id="A0A4R9LTN7"/>
<evidence type="ECO:0008006" key="4">
    <source>
        <dbReference type="Google" id="ProtNLM"/>
    </source>
</evidence>
<keyword evidence="3" id="KW-1185">Reference proteome</keyword>
<feature type="chain" id="PRO_5020618731" description="DUF3551 domain-containing protein" evidence="1">
    <location>
        <begin position="26"/>
        <end position="97"/>
    </location>
</feature>
<comment type="caution">
    <text evidence="2">The sequence shown here is derived from an EMBL/GenBank/DDBJ whole genome shotgun (WGS) entry which is preliminary data.</text>
</comment>
<accession>A0A4R9LTN7</accession>
<proteinExistence type="predicted"/>
<evidence type="ECO:0000313" key="3">
    <source>
        <dbReference type="Proteomes" id="UP000298058"/>
    </source>
</evidence>
<gene>
    <name evidence="2" type="ORF">EHS15_18115</name>
</gene>
<organism evidence="2 3">
    <name type="scientific">Leptospira idonii</name>
    <dbReference type="NCBI Taxonomy" id="1193500"/>
    <lineage>
        <taxon>Bacteria</taxon>
        <taxon>Pseudomonadati</taxon>
        <taxon>Spirochaetota</taxon>
        <taxon>Spirochaetia</taxon>
        <taxon>Leptospirales</taxon>
        <taxon>Leptospiraceae</taxon>
        <taxon>Leptospira</taxon>
    </lineage>
</organism>